<dbReference type="SUPFAM" id="SSF56601">
    <property type="entry name" value="beta-lactamase/transpeptidase-like"/>
    <property type="match status" value="1"/>
</dbReference>
<evidence type="ECO:0000256" key="1">
    <source>
        <dbReference type="ARBA" id="ARBA00001526"/>
    </source>
</evidence>
<dbReference type="PRINTS" id="PR00118">
    <property type="entry name" value="BLACTAMASEA"/>
</dbReference>
<feature type="domain" description="Beta-lactamase class A catalytic" evidence="6">
    <location>
        <begin position="63"/>
        <end position="273"/>
    </location>
</feature>
<dbReference type="Gene3D" id="3.40.710.10">
    <property type="entry name" value="DD-peptidase/beta-lactamase superfamily"/>
    <property type="match status" value="1"/>
</dbReference>
<dbReference type="Proteomes" id="UP000094600">
    <property type="component" value="Chromosome"/>
</dbReference>
<dbReference type="InterPro" id="IPR045155">
    <property type="entry name" value="Beta-lactam_cat"/>
</dbReference>
<comment type="similarity">
    <text evidence="2">Belongs to the class-A beta-lactamase family.</text>
</comment>
<organism evidence="7 8">
    <name type="scientific">Xenorhabdus hominickii</name>
    <dbReference type="NCBI Taxonomy" id="351679"/>
    <lineage>
        <taxon>Bacteria</taxon>
        <taxon>Pseudomonadati</taxon>
        <taxon>Pseudomonadota</taxon>
        <taxon>Gammaproteobacteria</taxon>
        <taxon>Enterobacterales</taxon>
        <taxon>Morganellaceae</taxon>
        <taxon>Xenorhabdus</taxon>
    </lineage>
</organism>
<dbReference type="InterPro" id="IPR000871">
    <property type="entry name" value="Beta-lactam_class-A"/>
</dbReference>
<dbReference type="Pfam" id="PF13354">
    <property type="entry name" value="Beta-lactamase2"/>
    <property type="match status" value="1"/>
</dbReference>
<feature type="signal peptide" evidence="5">
    <location>
        <begin position="1"/>
        <end position="32"/>
    </location>
</feature>
<keyword evidence="5" id="KW-0732">Signal</keyword>
<evidence type="ECO:0000256" key="5">
    <source>
        <dbReference type="SAM" id="SignalP"/>
    </source>
</evidence>
<reference evidence="7 8" key="1">
    <citation type="submission" date="2016-06" db="EMBL/GenBank/DDBJ databases">
        <title>Bacterial characters and pathogenicity of Xenorhabdus hominickii from an entomopathogenic nematode, Steinernema monticolum.</title>
        <authorList>
            <person name="Park Y."/>
            <person name="Kim Y."/>
        </authorList>
    </citation>
    <scope>NUCLEOTIDE SEQUENCE [LARGE SCALE GENOMIC DNA]</scope>
    <source>
        <strain evidence="7 8">ANU1</strain>
    </source>
</reference>
<keyword evidence="8" id="KW-1185">Reference proteome</keyword>
<evidence type="ECO:0000256" key="4">
    <source>
        <dbReference type="ARBA" id="ARBA00023251"/>
    </source>
</evidence>
<evidence type="ECO:0000256" key="3">
    <source>
        <dbReference type="ARBA" id="ARBA00012865"/>
    </source>
</evidence>
<evidence type="ECO:0000256" key="2">
    <source>
        <dbReference type="ARBA" id="ARBA00009009"/>
    </source>
</evidence>
<evidence type="ECO:0000313" key="8">
    <source>
        <dbReference type="Proteomes" id="UP000094600"/>
    </source>
</evidence>
<dbReference type="EC" id="3.5.2.6" evidence="3"/>
<dbReference type="NCBIfam" id="NF033103">
    <property type="entry name" value="bla_class_A"/>
    <property type="match status" value="1"/>
</dbReference>
<name>A0ABM6DQ62_XENHO</name>
<feature type="chain" id="PRO_5045356476" description="beta-lactamase" evidence="5">
    <location>
        <begin position="33"/>
        <end position="306"/>
    </location>
</feature>
<dbReference type="EMBL" id="CP016176">
    <property type="protein sequence ID" value="AOM40098.1"/>
    <property type="molecule type" value="Genomic_DNA"/>
</dbReference>
<dbReference type="InterPro" id="IPR012338">
    <property type="entry name" value="Beta-lactam/transpept-like"/>
</dbReference>
<dbReference type="PANTHER" id="PTHR35333:SF3">
    <property type="entry name" value="BETA-LACTAMASE-TYPE TRANSPEPTIDASE FOLD CONTAINING PROTEIN"/>
    <property type="match status" value="1"/>
</dbReference>
<sequence length="306" mass="33644">MTNMRFFVTKLASMTTALFPLLGAITLFPANATSHQNEVIKQNQIIDQLAILEKNANGHLGAVLIDTADHSVISYRADQRFPLCSTSKFMAVSAILKKSETDNHLLNQRIHYQQSDLVEYSPITEKHLKNGMTLGELSAATLQYSDNSAMNLLLDQLGGPNEVTKFARTIGDNHFRLDRKEPELNIVEPGDERDTSTPQAMADSLYNLTLGNALAAEQQELLANWLKGNTTGGTSIRAGVPEDWLVGDKTGRCDYGSTNDIAVIWPTNKRAPLILVTYFTQPNDKKAIARPDVLATAARIMTQSGN</sequence>
<dbReference type="PANTHER" id="PTHR35333">
    <property type="entry name" value="BETA-LACTAMASE"/>
    <property type="match status" value="1"/>
</dbReference>
<protein>
    <recommendedName>
        <fullName evidence="3">beta-lactamase</fullName>
        <ecNumber evidence="3">3.5.2.6</ecNumber>
    </recommendedName>
</protein>
<evidence type="ECO:0000259" key="6">
    <source>
        <dbReference type="Pfam" id="PF13354"/>
    </source>
</evidence>
<keyword evidence="4" id="KW-0046">Antibiotic resistance</keyword>
<comment type="catalytic activity">
    <reaction evidence="1">
        <text>a beta-lactam + H2O = a substituted beta-amino acid</text>
        <dbReference type="Rhea" id="RHEA:20401"/>
        <dbReference type="ChEBI" id="CHEBI:15377"/>
        <dbReference type="ChEBI" id="CHEBI:35627"/>
        <dbReference type="ChEBI" id="CHEBI:140347"/>
        <dbReference type="EC" id="3.5.2.6"/>
    </reaction>
</comment>
<proteinExistence type="inferred from homology"/>
<gene>
    <name evidence="7" type="ORF">A9255_05610</name>
</gene>
<evidence type="ECO:0000313" key="7">
    <source>
        <dbReference type="EMBL" id="AOM40098.1"/>
    </source>
</evidence>
<accession>A0ABM6DQ62</accession>